<dbReference type="InterPro" id="IPR003439">
    <property type="entry name" value="ABC_transporter-like_ATP-bd"/>
</dbReference>
<dbReference type="PANTHER" id="PTHR43875:SF15">
    <property type="entry name" value="TREHALOSE IMPORT ATP-BINDING PROTEIN SUGC"/>
    <property type="match status" value="1"/>
</dbReference>
<reference evidence="9 10" key="1">
    <citation type="submission" date="2016-10" db="EMBL/GenBank/DDBJ databases">
        <authorList>
            <person name="de Groot N.N."/>
        </authorList>
    </citation>
    <scope>NUCLEOTIDE SEQUENCE [LARGE SCALE GENOMIC DNA]</scope>
    <source>
        <strain evidence="9 10">DSM 17890</strain>
    </source>
</reference>
<evidence type="ECO:0000256" key="5">
    <source>
        <dbReference type="ARBA" id="ARBA00022840"/>
    </source>
</evidence>
<comment type="similarity">
    <text evidence="1">Belongs to the ABC transporter superfamily.</text>
</comment>
<organism evidence="9 10">
    <name type="scientific">Albimonas donghaensis</name>
    <dbReference type="NCBI Taxonomy" id="356660"/>
    <lineage>
        <taxon>Bacteria</taxon>
        <taxon>Pseudomonadati</taxon>
        <taxon>Pseudomonadota</taxon>
        <taxon>Alphaproteobacteria</taxon>
        <taxon>Rhodobacterales</taxon>
        <taxon>Paracoccaceae</taxon>
        <taxon>Albimonas</taxon>
    </lineage>
</organism>
<evidence type="ECO:0000256" key="2">
    <source>
        <dbReference type="ARBA" id="ARBA00022448"/>
    </source>
</evidence>
<dbReference type="GO" id="GO:0005524">
    <property type="term" value="F:ATP binding"/>
    <property type="evidence" value="ECO:0007669"/>
    <property type="project" value="UniProtKB-KW"/>
</dbReference>
<dbReference type="EMBL" id="FNMZ01000005">
    <property type="protein sequence ID" value="SDX44816.1"/>
    <property type="molecule type" value="Genomic_DNA"/>
</dbReference>
<dbReference type="PANTHER" id="PTHR43875">
    <property type="entry name" value="MALTODEXTRIN IMPORT ATP-BINDING PROTEIN MSMX"/>
    <property type="match status" value="1"/>
</dbReference>
<dbReference type="STRING" id="356660.SAMN05444336_105138"/>
<dbReference type="InterPro" id="IPR047641">
    <property type="entry name" value="ABC_transpr_MalK/UgpC-like"/>
</dbReference>
<evidence type="ECO:0000259" key="8">
    <source>
        <dbReference type="PROSITE" id="PS50893"/>
    </source>
</evidence>
<name>A0A1H3BSR3_9RHOB</name>
<dbReference type="InterPro" id="IPR003593">
    <property type="entry name" value="AAA+_ATPase"/>
</dbReference>
<dbReference type="Gene3D" id="2.40.50.140">
    <property type="entry name" value="Nucleic acid-binding proteins"/>
    <property type="match status" value="1"/>
</dbReference>
<dbReference type="InterPro" id="IPR017871">
    <property type="entry name" value="ABC_transporter-like_CS"/>
</dbReference>
<evidence type="ECO:0000256" key="3">
    <source>
        <dbReference type="ARBA" id="ARBA00022475"/>
    </source>
</evidence>
<dbReference type="GO" id="GO:0016887">
    <property type="term" value="F:ATP hydrolysis activity"/>
    <property type="evidence" value="ECO:0007669"/>
    <property type="project" value="InterPro"/>
</dbReference>
<gene>
    <name evidence="9" type="ORF">SAMN05444336_105138</name>
</gene>
<evidence type="ECO:0000256" key="7">
    <source>
        <dbReference type="ARBA" id="ARBA00023136"/>
    </source>
</evidence>
<evidence type="ECO:0000256" key="4">
    <source>
        <dbReference type="ARBA" id="ARBA00022741"/>
    </source>
</evidence>
<dbReference type="FunFam" id="3.40.50.300:FF:000042">
    <property type="entry name" value="Maltose/maltodextrin ABC transporter, ATP-binding protein"/>
    <property type="match status" value="1"/>
</dbReference>
<dbReference type="Gene3D" id="2.40.50.100">
    <property type="match status" value="1"/>
</dbReference>
<dbReference type="AlphaFoldDB" id="A0A1H3BSR3"/>
<dbReference type="PROSITE" id="PS50893">
    <property type="entry name" value="ABC_TRANSPORTER_2"/>
    <property type="match status" value="1"/>
</dbReference>
<keyword evidence="3" id="KW-1003">Cell membrane</keyword>
<accession>A0A1H3BSR3</accession>
<evidence type="ECO:0000256" key="1">
    <source>
        <dbReference type="ARBA" id="ARBA00005417"/>
    </source>
</evidence>
<feature type="domain" description="ABC transporter" evidence="8">
    <location>
        <begin position="4"/>
        <end position="234"/>
    </location>
</feature>
<proteinExistence type="inferred from homology"/>
<dbReference type="GO" id="GO:0055052">
    <property type="term" value="C:ATP-binding cassette (ABC) transporter complex, substrate-binding subunit-containing"/>
    <property type="evidence" value="ECO:0007669"/>
    <property type="project" value="TreeGrafter"/>
</dbReference>
<dbReference type="Gene3D" id="3.40.50.300">
    <property type="entry name" value="P-loop containing nucleotide triphosphate hydrolases"/>
    <property type="match status" value="1"/>
</dbReference>
<dbReference type="Proteomes" id="UP000199118">
    <property type="component" value="Unassembled WGS sequence"/>
</dbReference>
<dbReference type="InterPro" id="IPR012340">
    <property type="entry name" value="NA-bd_OB-fold"/>
</dbReference>
<keyword evidence="7" id="KW-0472">Membrane</keyword>
<keyword evidence="10" id="KW-1185">Reference proteome</keyword>
<dbReference type="SUPFAM" id="SSF50331">
    <property type="entry name" value="MOP-like"/>
    <property type="match status" value="1"/>
</dbReference>
<protein>
    <submittedName>
        <fullName evidence="9">Carbohydrate ABC transporter ATP-binding protein, CUT1 family</fullName>
    </submittedName>
</protein>
<keyword evidence="5 9" id="KW-0067">ATP-binding</keyword>
<evidence type="ECO:0000256" key="6">
    <source>
        <dbReference type="ARBA" id="ARBA00022967"/>
    </source>
</evidence>
<keyword evidence="4" id="KW-0547">Nucleotide-binding</keyword>
<dbReference type="RefSeq" id="WP_092683182.1">
    <property type="nucleotide sequence ID" value="NZ_FNMZ01000005.1"/>
</dbReference>
<dbReference type="PROSITE" id="PS00211">
    <property type="entry name" value="ABC_TRANSPORTER_1"/>
    <property type="match status" value="1"/>
</dbReference>
<dbReference type="InterPro" id="IPR013611">
    <property type="entry name" value="Transp-assoc_OB_typ2"/>
</dbReference>
<keyword evidence="2" id="KW-0813">Transport</keyword>
<evidence type="ECO:0000313" key="9">
    <source>
        <dbReference type="EMBL" id="SDX44816.1"/>
    </source>
</evidence>
<dbReference type="InterPro" id="IPR027417">
    <property type="entry name" value="P-loop_NTPase"/>
</dbReference>
<dbReference type="SMART" id="SM00382">
    <property type="entry name" value="AAA"/>
    <property type="match status" value="1"/>
</dbReference>
<evidence type="ECO:0000313" key="10">
    <source>
        <dbReference type="Proteomes" id="UP000199118"/>
    </source>
</evidence>
<dbReference type="Pfam" id="PF00005">
    <property type="entry name" value="ABC_tran"/>
    <property type="match status" value="1"/>
</dbReference>
<dbReference type="GO" id="GO:0140359">
    <property type="term" value="F:ABC-type transporter activity"/>
    <property type="evidence" value="ECO:0007669"/>
    <property type="project" value="UniProtKB-ARBA"/>
</dbReference>
<keyword evidence="6" id="KW-1278">Translocase</keyword>
<dbReference type="InterPro" id="IPR008995">
    <property type="entry name" value="Mo/tungstate-bd_C_term_dom"/>
</dbReference>
<dbReference type="OrthoDB" id="8188565at2"/>
<dbReference type="Pfam" id="PF08402">
    <property type="entry name" value="TOBE_2"/>
    <property type="match status" value="1"/>
</dbReference>
<sequence length="365" mass="39563">MARIEIRNVRKEFGAFTAVQSSSFVIEDGEFFMLLGPSGCGKTTTLRMIAGLELPTSGEIFIDGEEVGQRPASQRDIAFVFQMFALYPHLNVRKNIAYPLVSQGMKRAEVRAKVEEAARILGIADILDRPVGGLAGGDRQRVALGRAIVRDPKCFLMDEPLGALDAEFREHMAEELRALHDRMGATTIYVTHDQLEAMQMGDKIVVMNHGVVEQFGVPQEIYDWPATMFVANFIGSPPMNALPFDGALAQGGCAVDLGGARIPVPESLEAASGALALGARPEHVRLSDAAPYRGRVTATEYLGTTQIVTFDTAQGPVKVRAPSDQVVREGETTGLDFDARTLTVFNASTGRALRSVANREVLDRG</sequence>
<dbReference type="SUPFAM" id="SSF52540">
    <property type="entry name" value="P-loop containing nucleoside triphosphate hydrolases"/>
    <property type="match status" value="1"/>
</dbReference>